<feature type="compositionally biased region" description="Gly residues" evidence="5">
    <location>
        <begin position="139"/>
        <end position="167"/>
    </location>
</feature>
<dbReference type="GO" id="GO:0006357">
    <property type="term" value="P:regulation of transcription by RNA polymerase II"/>
    <property type="evidence" value="ECO:0007669"/>
    <property type="project" value="InterPro"/>
</dbReference>
<feature type="region of interest" description="Disordered" evidence="5">
    <location>
        <begin position="48"/>
        <end position="87"/>
    </location>
</feature>
<reference evidence="6" key="1">
    <citation type="submission" date="2023-06" db="EMBL/GenBank/DDBJ databases">
        <title>Genome-scale phylogeny and comparative genomics of the fungal order Sordariales.</title>
        <authorList>
            <consortium name="Lawrence Berkeley National Laboratory"/>
            <person name="Hensen N."/>
            <person name="Bonometti L."/>
            <person name="Westerberg I."/>
            <person name="Brannstrom I.O."/>
            <person name="Guillou S."/>
            <person name="Cros-Aarteil S."/>
            <person name="Calhoun S."/>
            <person name="Haridas S."/>
            <person name="Kuo A."/>
            <person name="Mondo S."/>
            <person name="Pangilinan J."/>
            <person name="Riley R."/>
            <person name="Labutti K."/>
            <person name="Andreopoulos B."/>
            <person name="Lipzen A."/>
            <person name="Chen C."/>
            <person name="Yanf M."/>
            <person name="Daum C."/>
            <person name="Ng V."/>
            <person name="Clum A."/>
            <person name="Steindorff A."/>
            <person name="Ohm R."/>
            <person name="Martin F."/>
            <person name="Silar P."/>
            <person name="Natvig D."/>
            <person name="Lalanne C."/>
            <person name="Gautier V."/>
            <person name="Ament-Velasquez S.L."/>
            <person name="Kruys A."/>
            <person name="Hutchinson M.I."/>
            <person name="Powell A.J."/>
            <person name="Barry K."/>
            <person name="Miller A.N."/>
            <person name="Grigoriev I.V."/>
            <person name="Debuchy R."/>
            <person name="Gladieux P."/>
            <person name="Thoren M.H."/>
            <person name="Johannesson H."/>
        </authorList>
    </citation>
    <scope>NUCLEOTIDE SEQUENCE</scope>
    <source>
        <strain evidence="6">8032-3</strain>
    </source>
</reference>
<comment type="function">
    <text evidence="4">Component of the Mediator complex, a coactivator involved in the regulated transcription of nearly all RNA polymerase II-dependent genes. Mediator functions as a bridge to convey information from gene-specific regulatory proteins to the basal RNA polymerase II transcription machinery. Mediator is recruited to promoters by direct interactions with regulatory proteins and serves as a scaffold for the assembly of a functional pre-initiation complex with RNA polymerase II and the general transcription factors.</text>
</comment>
<dbReference type="InterPro" id="IPR019404">
    <property type="entry name" value="Mediator_Med11"/>
</dbReference>
<evidence type="ECO:0000256" key="2">
    <source>
        <dbReference type="ARBA" id="ARBA00008186"/>
    </source>
</evidence>
<dbReference type="GO" id="GO:0003712">
    <property type="term" value="F:transcription coregulator activity"/>
    <property type="evidence" value="ECO:0007669"/>
    <property type="project" value="InterPro"/>
</dbReference>
<comment type="subunit">
    <text evidence="4">Component of the Mediator complex.</text>
</comment>
<dbReference type="Proteomes" id="UP001244011">
    <property type="component" value="Unassembled WGS sequence"/>
</dbReference>
<evidence type="ECO:0000256" key="1">
    <source>
        <dbReference type="ARBA" id="ARBA00004123"/>
    </source>
</evidence>
<protein>
    <recommendedName>
        <fullName evidence="4">Mediator of RNA polymerase II transcription subunit 11</fullName>
    </recommendedName>
    <alternativeName>
        <fullName evidence="4">Mediator complex subunit 11</fullName>
    </alternativeName>
</protein>
<dbReference type="Pfam" id="PF10280">
    <property type="entry name" value="Med11"/>
    <property type="match status" value="1"/>
</dbReference>
<evidence type="ECO:0000256" key="4">
    <source>
        <dbReference type="RuleBase" id="RU364147"/>
    </source>
</evidence>
<gene>
    <name evidence="4" type="primary">MED11</name>
    <name evidence="6" type="ORF">QBC33DRAFT_279834</name>
</gene>
<evidence type="ECO:0000313" key="6">
    <source>
        <dbReference type="EMBL" id="KAK1770713.1"/>
    </source>
</evidence>
<accession>A0AAJ0FPX4</accession>
<feature type="compositionally biased region" description="Low complexity" evidence="5">
    <location>
        <begin position="54"/>
        <end position="80"/>
    </location>
</feature>
<evidence type="ECO:0000313" key="7">
    <source>
        <dbReference type="Proteomes" id="UP001244011"/>
    </source>
</evidence>
<keyword evidence="4" id="KW-0805">Transcription regulation</keyword>
<dbReference type="EMBL" id="MU839000">
    <property type="protein sequence ID" value="KAK1770713.1"/>
    <property type="molecule type" value="Genomic_DNA"/>
</dbReference>
<feature type="region of interest" description="Disordered" evidence="5">
    <location>
        <begin position="220"/>
        <end position="241"/>
    </location>
</feature>
<comment type="caution">
    <text evidence="6">The sequence shown here is derived from an EMBL/GenBank/DDBJ whole genome shotgun (WGS) entry which is preliminary data.</text>
</comment>
<comment type="similarity">
    <text evidence="2 4">Belongs to the Mediator complex subunit 11 family.</text>
</comment>
<keyword evidence="7" id="KW-1185">Reference proteome</keyword>
<dbReference type="Gene3D" id="1.10.287.3490">
    <property type="match status" value="1"/>
</dbReference>
<dbReference type="GO" id="GO:0016592">
    <property type="term" value="C:mediator complex"/>
    <property type="evidence" value="ECO:0007669"/>
    <property type="project" value="InterPro"/>
</dbReference>
<dbReference type="AlphaFoldDB" id="A0AAJ0FPX4"/>
<evidence type="ECO:0000256" key="3">
    <source>
        <dbReference type="ARBA" id="ARBA00023242"/>
    </source>
</evidence>
<keyword evidence="4" id="KW-0804">Transcription</keyword>
<feature type="region of interest" description="Disordered" evidence="5">
    <location>
        <begin position="136"/>
        <end position="173"/>
    </location>
</feature>
<keyword evidence="3 4" id="KW-0539">Nucleus</keyword>
<keyword evidence="4" id="KW-0010">Activator</keyword>
<organism evidence="6 7">
    <name type="scientific">Phialemonium atrogriseum</name>
    <dbReference type="NCBI Taxonomy" id="1093897"/>
    <lineage>
        <taxon>Eukaryota</taxon>
        <taxon>Fungi</taxon>
        <taxon>Dikarya</taxon>
        <taxon>Ascomycota</taxon>
        <taxon>Pezizomycotina</taxon>
        <taxon>Sordariomycetes</taxon>
        <taxon>Sordariomycetidae</taxon>
        <taxon>Cephalothecales</taxon>
        <taxon>Cephalothecaceae</taxon>
        <taxon>Phialemonium</taxon>
    </lineage>
</organism>
<name>A0AAJ0FPX4_9PEZI</name>
<comment type="subcellular location">
    <subcellularLocation>
        <location evidence="1 4">Nucleus</location>
    </subcellularLocation>
</comment>
<dbReference type="PANTHER" id="PTHR22890">
    <property type="entry name" value="MEDIATOR OF RNA POLYMERASE II TRANSCRIPTION SUBUNIT 11"/>
    <property type="match status" value="1"/>
</dbReference>
<evidence type="ECO:0000256" key="5">
    <source>
        <dbReference type="SAM" id="MobiDB-lite"/>
    </source>
</evidence>
<sequence>MDIDVQGQDAIDVHKPFTKAERIQQLAEIDNDITLLLTHTGKAIQSLAQPTTPDNADGDSASAPDASTSTANPAEPGAAAAPPPALDPEERLESFKAAMNAFMSALHSVDVRLKRQIWGLEEAGIVTLRGADRREQVAEGGGAGSAGPGGGPAGAGGVGGSAGGPGKGSLEPNGVGNMGVLDVGWLNARSNKVERVMESELWAGARQHLEGIVEGRIRTGGSGVGLGLADSGPSGGDDMEG</sequence>
<proteinExistence type="inferred from homology"/>